<dbReference type="Proteomes" id="UP000245119">
    <property type="component" value="Linkage Group LG12"/>
</dbReference>
<dbReference type="EMBL" id="PZQS01000012">
    <property type="protein sequence ID" value="PVD21099.1"/>
    <property type="molecule type" value="Genomic_DNA"/>
</dbReference>
<feature type="compositionally biased region" description="Basic and acidic residues" evidence="1">
    <location>
        <begin position="39"/>
        <end position="54"/>
    </location>
</feature>
<name>A0A2T7NIU8_POMCA</name>
<organism evidence="2 3">
    <name type="scientific">Pomacea canaliculata</name>
    <name type="common">Golden apple snail</name>
    <dbReference type="NCBI Taxonomy" id="400727"/>
    <lineage>
        <taxon>Eukaryota</taxon>
        <taxon>Metazoa</taxon>
        <taxon>Spiralia</taxon>
        <taxon>Lophotrochozoa</taxon>
        <taxon>Mollusca</taxon>
        <taxon>Gastropoda</taxon>
        <taxon>Caenogastropoda</taxon>
        <taxon>Architaenioglossa</taxon>
        <taxon>Ampullarioidea</taxon>
        <taxon>Ampullariidae</taxon>
        <taxon>Pomacea</taxon>
    </lineage>
</organism>
<evidence type="ECO:0000256" key="1">
    <source>
        <dbReference type="SAM" id="MobiDB-lite"/>
    </source>
</evidence>
<feature type="compositionally biased region" description="Basic and acidic residues" evidence="1">
    <location>
        <begin position="122"/>
        <end position="131"/>
    </location>
</feature>
<sequence>MSETASTPPIQPGGRGPAPPLPEKPPSVAERTRLLRSSFRKDEGEKPRVPDNRAHSNAVSGGGGGGGSGGGSLAGVSPSQPEKPVVTTPPGSVNGSERSPSPGSGATVPKGSVAASLGGDKASMDANKDQNGKGVVHVEFHCYLEDLLQIRLYGFDFCAAARSRLQARGKKFRDGIFSVGEKIERGTKEFLPCPHFSSEDPSSSRTTTKPETVDIVKPSSGTSFLVTVDSRTYTYGSLAHESSQVFRVAWSS</sequence>
<protein>
    <submittedName>
        <fullName evidence="2">Uncharacterized protein</fullName>
    </submittedName>
</protein>
<gene>
    <name evidence="2" type="ORF">C0Q70_19265</name>
</gene>
<proteinExistence type="predicted"/>
<evidence type="ECO:0000313" key="2">
    <source>
        <dbReference type="EMBL" id="PVD21099.1"/>
    </source>
</evidence>
<comment type="caution">
    <text evidence="2">The sequence shown here is derived from an EMBL/GenBank/DDBJ whole genome shotgun (WGS) entry which is preliminary data.</text>
</comment>
<dbReference type="OrthoDB" id="416553at2759"/>
<evidence type="ECO:0000313" key="3">
    <source>
        <dbReference type="Proteomes" id="UP000245119"/>
    </source>
</evidence>
<reference evidence="2 3" key="1">
    <citation type="submission" date="2018-04" db="EMBL/GenBank/DDBJ databases">
        <title>The genome of golden apple snail Pomacea canaliculata provides insight into stress tolerance and invasive adaptation.</title>
        <authorList>
            <person name="Liu C."/>
            <person name="Liu B."/>
            <person name="Ren Y."/>
            <person name="Zhang Y."/>
            <person name="Wang H."/>
            <person name="Li S."/>
            <person name="Jiang F."/>
            <person name="Yin L."/>
            <person name="Zhang G."/>
            <person name="Qian W."/>
            <person name="Fan W."/>
        </authorList>
    </citation>
    <scope>NUCLEOTIDE SEQUENCE [LARGE SCALE GENOMIC DNA]</scope>
    <source>
        <strain evidence="2">SZHN2017</strain>
        <tissue evidence="2">Muscle</tissue>
    </source>
</reference>
<accession>A0A2T7NIU8</accession>
<feature type="region of interest" description="Disordered" evidence="1">
    <location>
        <begin position="1"/>
        <end position="131"/>
    </location>
</feature>
<dbReference type="AlphaFoldDB" id="A0A2T7NIU8"/>
<keyword evidence="3" id="KW-1185">Reference proteome</keyword>
<feature type="compositionally biased region" description="Polar residues" evidence="1">
    <location>
        <begin position="89"/>
        <end position="104"/>
    </location>
</feature>
<feature type="compositionally biased region" description="Gly residues" evidence="1">
    <location>
        <begin position="60"/>
        <end position="73"/>
    </location>
</feature>